<accession>A0A5A7N8L4</accession>
<dbReference type="RefSeq" id="WP_150007051.1">
    <property type="nucleotide sequence ID" value="NZ_BKCN01000008.1"/>
</dbReference>
<gene>
    <name evidence="3" type="primary">bla</name>
    <name evidence="3" type="ORF">JCM17846_17760</name>
</gene>
<dbReference type="Gene3D" id="3.40.710.10">
    <property type="entry name" value="DD-peptidase/beta-lactamase superfamily"/>
    <property type="match status" value="1"/>
</dbReference>
<feature type="transmembrane region" description="Helical" evidence="1">
    <location>
        <begin position="12"/>
        <end position="37"/>
    </location>
</feature>
<dbReference type="Proteomes" id="UP000324996">
    <property type="component" value="Unassembled WGS sequence"/>
</dbReference>
<feature type="domain" description="Beta-lactamase-related" evidence="2">
    <location>
        <begin position="62"/>
        <end position="378"/>
    </location>
</feature>
<proteinExistence type="predicted"/>
<dbReference type="PANTHER" id="PTHR46825">
    <property type="entry name" value="D-ALANYL-D-ALANINE-CARBOXYPEPTIDASE/ENDOPEPTIDASE AMPH"/>
    <property type="match status" value="1"/>
</dbReference>
<dbReference type="Pfam" id="PF00144">
    <property type="entry name" value="Beta-lactamase"/>
    <property type="match status" value="1"/>
</dbReference>
<dbReference type="GO" id="GO:0016787">
    <property type="term" value="F:hydrolase activity"/>
    <property type="evidence" value="ECO:0007669"/>
    <property type="project" value="UniProtKB-KW"/>
</dbReference>
<evidence type="ECO:0000256" key="1">
    <source>
        <dbReference type="SAM" id="Phobius"/>
    </source>
</evidence>
<name>A0A5A7N8L4_9PROT</name>
<dbReference type="PANTHER" id="PTHR46825:SF15">
    <property type="entry name" value="BETA-LACTAMASE-RELATED DOMAIN-CONTAINING PROTEIN"/>
    <property type="match status" value="1"/>
</dbReference>
<keyword evidence="4" id="KW-1185">Reference proteome</keyword>
<evidence type="ECO:0000313" key="3">
    <source>
        <dbReference type="EMBL" id="GER04094.1"/>
    </source>
</evidence>
<dbReference type="AlphaFoldDB" id="A0A5A7N8L4"/>
<dbReference type="InterPro" id="IPR050491">
    <property type="entry name" value="AmpC-like"/>
</dbReference>
<comment type="caution">
    <text evidence="3">The sequence shown here is derived from an EMBL/GenBank/DDBJ whole genome shotgun (WGS) entry which is preliminary data.</text>
</comment>
<keyword evidence="1" id="KW-0812">Transmembrane</keyword>
<dbReference type="SUPFAM" id="SSF56601">
    <property type="entry name" value="beta-lactamase/transpeptidase-like"/>
    <property type="match status" value="1"/>
</dbReference>
<organism evidence="3 4">
    <name type="scientific">Iodidimonas nitroreducens</name>
    <dbReference type="NCBI Taxonomy" id="1236968"/>
    <lineage>
        <taxon>Bacteria</taxon>
        <taxon>Pseudomonadati</taxon>
        <taxon>Pseudomonadota</taxon>
        <taxon>Alphaproteobacteria</taxon>
        <taxon>Iodidimonadales</taxon>
        <taxon>Iodidimonadaceae</taxon>
        <taxon>Iodidimonas</taxon>
    </lineage>
</organism>
<keyword evidence="1" id="KW-1133">Transmembrane helix</keyword>
<dbReference type="InterPro" id="IPR012338">
    <property type="entry name" value="Beta-lactam/transpept-like"/>
</dbReference>
<keyword evidence="1" id="KW-0472">Membrane</keyword>
<evidence type="ECO:0000313" key="4">
    <source>
        <dbReference type="Proteomes" id="UP000324996"/>
    </source>
</evidence>
<reference evidence="3 4" key="1">
    <citation type="submission" date="2019-09" db="EMBL/GenBank/DDBJ databases">
        <title>NBRP : Genome information of microbial organism related human and environment.</title>
        <authorList>
            <person name="Hattori M."/>
            <person name="Oshima K."/>
            <person name="Inaba H."/>
            <person name="Suda W."/>
            <person name="Sakamoto M."/>
            <person name="Iino T."/>
            <person name="Kitahara M."/>
            <person name="Oshida Y."/>
            <person name="Iida T."/>
            <person name="Kudo T."/>
            <person name="Itoh T."/>
            <person name="Ohkuma M."/>
        </authorList>
    </citation>
    <scope>NUCLEOTIDE SEQUENCE [LARGE SCALE GENOMIC DNA]</scope>
    <source>
        <strain evidence="3 4">Q-1</strain>
    </source>
</reference>
<keyword evidence="3" id="KW-0378">Hydrolase</keyword>
<protein>
    <submittedName>
        <fullName evidence="3">Serine hydrolase</fullName>
    </submittedName>
</protein>
<evidence type="ECO:0000259" key="2">
    <source>
        <dbReference type="Pfam" id="PF00144"/>
    </source>
</evidence>
<dbReference type="InterPro" id="IPR001466">
    <property type="entry name" value="Beta-lactam-related"/>
</dbReference>
<sequence>MRIFWDHENDKALIRALIRALMIIMLAFAAFMAVIVVPMARAQMRLAPTPQMAPDHSIAAFARKLDEAAKGEDFVGLAVAVVDQGEIALLRTYGVRNRDNGAPIDAHTRFRIASLSKGFASAMAAQLVVAGQLQLDDPIRPYAPTFSLIRPQAATRLTIEHVLSHRTGLPPYAYDNLLEAHIPVPDIFDRLAKVRLICATGDCYSYQNIAYSLIEPVVLRTTGLDFERAVSERLFAPLKMADASYGMAGFTQDDNWARPYVFGRNGWQQARLDDAYYQVPSAGGVNASIQDMALWLAAQMGAAPEILSPEALSILHSPRVKTRAELRRIRWLKDRVRETYYGLGWRIYDYAGRDLVMHNGGLDGYRAQIASCPKADWAWLPCGIP</sequence>
<dbReference type="EMBL" id="BKCN01000008">
    <property type="protein sequence ID" value="GER04094.1"/>
    <property type="molecule type" value="Genomic_DNA"/>
</dbReference>